<evidence type="ECO:0000313" key="4">
    <source>
        <dbReference type="Proteomes" id="UP000612746"/>
    </source>
</evidence>
<gene>
    <name evidence="3" type="ORF">INT44_008455</name>
</gene>
<dbReference type="Pfam" id="PF05042">
    <property type="entry name" value="Caleosin"/>
    <property type="match status" value="1"/>
</dbReference>
<feature type="compositionally biased region" description="Basic and acidic residues" evidence="2">
    <location>
        <begin position="142"/>
        <end position="157"/>
    </location>
</feature>
<feature type="region of interest" description="Disordered" evidence="2">
    <location>
        <begin position="1"/>
        <end position="270"/>
    </location>
</feature>
<comment type="caution">
    <text evidence="3">The sequence shown here is derived from an EMBL/GenBank/DDBJ whole genome shotgun (WGS) entry which is preliminary data.</text>
</comment>
<dbReference type="OrthoDB" id="640742at2759"/>
<accession>A0A8H7UFZ9</accession>
<comment type="similarity">
    <text evidence="1">Belongs to the caleosin family.</text>
</comment>
<name>A0A8H7UFZ9_9FUNG</name>
<evidence type="ECO:0000256" key="2">
    <source>
        <dbReference type="SAM" id="MobiDB-lite"/>
    </source>
</evidence>
<dbReference type="Proteomes" id="UP000612746">
    <property type="component" value="Unassembled WGS sequence"/>
</dbReference>
<evidence type="ECO:0000313" key="3">
    <source>
        <dbReference type="EMBL" id="KAG2181640.1"/>
    </source>
</evidence>
<dbReference type="AlphaFoldDB" id="A0A8H7UFZ9"/>
<feature type="compositionally biased region" description="Basic and acidic residues" evidence="2">
    <location>
        <begin position="199"/>
        <end position="213"/>
    </location>
</feature>
<feature type="compositionally biased region" description="Basic and acidic residues" evidence="2">
    <location>
        <begin position="50"/>
        <end position="81"/>
    </location>
</feature>
<feature type="compositionally biased region" description="Low complexity" evidence="2">
    <location>
        <begin position="24"/>
        <end position="42"/>
    </location>
</feature>
<feature type="compositionally biased region" description="Basic and acidic residues" evidence="2">
    <location>
        <begin position="258"/>
        <end position="270"/>
    </location>
</feature>
<sequence>MSTNNNDFSSESITENQSEFPPLGSQSPSSLDRSSGSLSNDRSWADIAEEVPKDAADHRPNAWENTKDHASYAEVAEHQNLQDEEFPTPQQATEQLEKAGELEPAPKSQGVSDILDEQHHKVQPENPIEPPNPDRSYASATENRDFPPLDETAKDQETPQSNDLSELPDVNEMLNEDSVKIPPPPPAQSFAKIAAKTPPPEEPKEEELKEEIKPAAAPKVQKVEAPKPVKPNFPPLEDARDTNSPVTDLSDLPSAHDMLQEKSVKDNAPERSFAEITKENLKDAPPSAKAKPVDTLPVFNEDEILKEETRREARKYVHGGEDANVAPEMERAIEVAEAEEIDEEEGKGAVMRHISYFDRKQRGKITLFDTFVSLRGLGYNFFITLPTTFVIHLRLSPLTSPYSIPFIYRSIVDILTLPIYTKVLPRILARTPLLTSGQTGKKLEEVLHTFGRRVKVSELGLRKGIDGLSTGAAEARQNDTKMEQSMGAQDLINVEGLSFWDGLRAMHAVGKEKGLVWSTTRWAVNKVQWIATYSMLHDPAIGVVTRTTLKDLYSA</sequence>
<protein>
    <submittedName>
        <fullName evidence="3">Uncharacterized protein</fullName>
    </submittedName>
</protein>
<proteinExistence type="inferred from homology"/>
<organism evidence="3 4">
    <name type="scientific">Umbelopsis vinacea</name>
    <dbReference type="NCBI Taxonomy" id="44442"/>
    <lineage>
        <taxon>Eukaryota</taxon>
        <taxon>Fungi</taxon>
        <taxon>Fungi incertae sedis</taxon>
        <taxon>Mucoromycota</taxon>
        <taxon>Mucoromycotina</taxon>
        <taxon>Umbelopsidomycetes</taxon>
        <taxon>Umbelopsidales</taxon>
        <taxon>Umbelopsidaceae</taxon>
        <taxon>Umbelopsis</taxon>
    </lineage>
</organism>
<reference evidence="3" key="1">
    <citation type="submission" date="2020-12" db="EMBL/GenBank/DDBJ databases">
        <title>Metabolic potential, ecology and presence of endohyphal bacteria is reflected in genomic diversity of Mucoromycotina.</title>
        <authorList>
            <person name="Muszewska A."/>
            <person name="Okrasinska A."/>
            <person name="Steczkiewicz K."/>
            <person name="Drgas O."/>
            <person name="Orlowska M."/>
            <person name="Perlinska-Lenart U."/>
            <person name="Aleksandrzak-Piekarczyk T."/>
            <person name="Szatraj K."/>
            <person name="Zielenkiewicz U."/>
            <person name="Pilsyk S."/>
            <person name="Malc E."/>
            <person name="Mieczkowski P."/>
            <person name="Kruszewska J.S."/>
            <person name="Biernat P."/>
            <person name="Pawlowska J."/>
        </authorList>
    </citation>
    <scope>NUCLEOTIDE SEQUENCE</scope>
    <source>
        <strain evidence="3">WA0000051536</strain>
    </source>
</reference>
<feature type="compositionally biased region" description="Polar residues" evidence="2">
    <location>
        <begin position="1"/>
        <end position="19"/>
    </location>
</feature>
<keyword evidence="4" id="KW-1185">Reference proteome</keyword>
<dbReference type="PANTHER" id="PTHR31495:SF0">
    <property type="entry name" value="BINDING PROTEIN CALEOSIN, PUTATIVE (AFU_ORTHOLOGUE AFUA_5G13750)-RELATED"/>
    <property type="match status" value="1"/>
</dbReference>
<dbReference type="GO" id="GO:0005509">
    <property type="term" value="F:calcium ion binding"/>
    <property type="evidence" value="ECO:0007669"/>
    <property type="project" value="TreeGrafter"/>
</dbReference>
<dbReference type="InterPro" id="IPR007736">
    <property type="entry name" value="Caleosin-related"/>
</dbReference>
<evidence type="ECO:0000256" key="1">
    <source>
        <dbReference type="ARBA" id="ARBA00006765"/>
    </source>
</evidence>
<dbReference type="GO" id="GO:0004497">
    <property type="term" value="F:monooxygenase activity"/>
    <property type="evidence" value="ECO:0007669"/>
    <property type="project" value="TreeGrafter"/>
</dbReference>
<dbReference type="EMBL" id="JAEPRA010000008">
    <property type="protein sequence ID" value="KAG2181640.1"/>
    <property type="molecule type" value="Genomic_DNA"/>
</dbReference>
<dbReference type="PANTHER" id="PTHR31495">
    <property type="entry name" value="PEROXYGENASE 3-RELATED"/>
    <property type="match status" value="1"/>
</dbReference>